<sequence>MINPKCSLRYIVKYFTWFMVVLFKIPIFVLLEQAKFLLEKHRSYVGARLGAFWGEVL</sequence>
<organism evidence="2 3">
    <name type="scientific">Bacteroides uniformis</name>
    <dbReference type="NCBI Taxonomy" id="820"/>
    <lineage>
        <taxon>Bacteria</taxon>
        <taxon>Pseudomonadati</taxon>
        <taxon>Bacteroidota</taxon>
        <taxon>Bacteroidia</taxon>
        <taxon>Bacteroidales</taxon>
        <taxon>Bacteroidaceae</taxon>
        <taxon>Bacteroides</taxon>
    </lineage>
</organism>
<dbReference type="AlphaFoldDB" id="A0A174JK40"/>
<evidence type="ECO:0000313" key="3">
    <source>
        <dbReference type="Proteomes" id="UP000095419"/>
    </source>
</evidence>
<reference evidence="2 3" key="1">
    <citation type="submission" date="2015-09" db="EMBL/GenBank/DDBJ databases">
        <authorList>
            <consortium name="Pathogen Informatics"/>
        </authorList>
    </citation>
    <scope>NUCLEOTIDE SEQUENCE [LARGE SCALE GENOMIC DNA]</scope>
    <source>
        <strain evidence="2 3">2789STDY5608791</strain>
    </source>
</reference>
<name>A0A174JK40_BACUN</name>
<feature type="transmembrane region" description="Helical" evidence="1">
    <location>
        <begin position="14"/>
        <end position="31"/>
    </location>
</feature>
<keyword evidence="1" id="KW-1133">Transmembrane helix</keyword>
<keyword evidence="1" id="KW-0472">Membrane</keyword>
<dbReference type="Proteomes" id="UP000095419">
    <property type="component" value="Unassembled WGS sequence"/>
</dbReference>
<keyword evidence="1" id="KW-0812">Transmembrane</keyword>
<accession>A0A174JK40</accession>
<gene>
    <name evidence="2" type="ORF">ERS417307_02882</name>
</gene>
<evidence type="ECO:0000313" key="2">
    <source>
        <dbReference type="EMBL" id="CUO98227.1"/>
    </source>
</evidence>
<dbReference type="EMBL" id="CYZF01000008">
    <property type="protein sequence ID" value="CUO98227.1"/>
    <property type="molecule type" value="Genomic_DNA"/>
</dbReference>
<protein>
    <submittedName>
        <fullName evidence="2">Uncharacterized protein</fullName>
    </submittedName>
</protein>
<proteinExistence type="predicted"/>
<evidence type="ECO:0000256" key="1">
    <source>
        <dbReference type="SAM" id="Phobius"/>
    </source>
</evidence>